<evidence type="ECO:0000259" key="2">
    <source>
        <dbReference type="Pfam" id="PF07859"/>
    </source>
</evidence>
<dbReference type="RefSeq" id="WP_160030609.1">
    <property type="nucleotide sequence ID" value="NZ_CP041764.1"/>
</dbReference>
<dbReference type="InterPro" id="IPR029058">
    <property type="entry name" value="AB_hydrolase_fold"/>
</dbReference>
<proteinExistence type="predicted"/>
<dbReference type="InterPro" id="IPR013094">
    <property type="entry name" value="AB_hydrolase_3"/>
</dbReference>
<dbReference type="PANTHER" id="PTHR48081:SF33">
    <property type="entry name" value="KYNURENINE FORMAMIDASE"/>
    <property type="match status" value="1"/>
</dbReference>
<evidence type="ECO:0000313" key="3">
    <source>
        <dbReference type="EMBL" id="QHA88866.1"/>
    </source>
</evidence>
<name>A0ABX6GRF5_9GAMM</name>
<dbReference type="Proteomes" id="UP000430368">
    <property type="component" value="Chromosome"/>
</dbReference>
<dbReference type="EMBL" id="CP041764">
    <property type="protein sequence ID" value="QHA88866.1"/>
    <property type="molecule type" value="Genomic_DNA"/>
</dbReference>
<organism evidence="3 4">
    <name type="scientific">Serratia rhizosphaerae</name>
    <dbReference type="NCBI Taxonomy" id="2597702"/>
    <lineage>
        <taxon>Bacteria</taxon>
        <taxon>Pseudomonadati</taxon>
        <taxon>Pseudomonadota</taxon>
        <taxon>Gammaproteobacteria</taxon>
        <taxon>Enterobacterales</taxon>
        <taxon>Yersiniaceae</taxon>
        <taxon>Serratia</taxon>
    </lineage>
</organism>
<dbReference type="InterPro" id="IPR050300">
    <property type="entry name" value="GDXG_lipolytic_enzyme"/>
</dbReference>
<feature type="domain" description="Alpha/beta hydrolase fold-3" evidence="2">
    <location>
        <begin position="64"/>
        <end position="173"/>
    </location>
</feature>
<dbReference type="Pfam" id="PF07859">
    <property type="entry name" value="Abhydrolase_3"/>
    <property type="match status" value="1"/>
</dbReference>
<keyword evidence="4" id="KW-1185">Reference proteome</keyword>
<reference evidence="3 4" key="1">
    <citation type="submission" date="2019-07" db="EMBL/GenBank/DDBJ databases">
        <title>Serratia dokdonensis sp. nov., an elicitor of systemic resistance in Nicotiana Tabacum.</title>
        <authorList>
            <person name="Son J.-S."/>
            <person name="Hwang Y.-J."/>
            <person name="Lee S.-Y."/>
            <person name="Ghim S.-Y."/>
        </authorList>
    </citation>
    <scope>NUCLEOTIDE SEQUENCE [LARGE SCALE GENOMIC DNA]</scope>
    <source>
        <strain evidence="3 4">KUDC3025</strain>
    </source>
</reference>
<evidence type="ECO:0000256" key="1">
    <source>
        <dbReference type="ARBA" id="ARBA00022801"/>
    </source>
</evidence>
<dbReference type="GO" id="GO:0016787">
    <property type="term" value="F:hydrolase activity"/>
    <property type="evidence" value="ECO:0007669"/>
    <property type="project" value="UniProtKB-KW"/>
</dbReference>
<gene>
    <name evidence="3" type="ORF">FO014_18830</name>
</gene>
<dbReference type="PANTHER" id="PTHR48081">
    <property type="entry name" value="AB HYDROLASE SUPERFAMILY PROTEIN C4A8.06C"/>
    <property type="match status" value="1"/>
</dbReference>
<dbReference type="Gene3D" id="3.40.50.1820">
    <property type="entry name" value="alpha/beta hydrolase"/>
    <property type="match status" value="1"/>
</dbReference>
<sequence>MKLMPGSYDNGTTVDDEAEILASFQHRSREVYQKFNSDGDVPYGELPRQTIDWLYSPHSVVGTLIFIHGGYWQFCNKEDFAFIAAVPLTLGLDVVLVEYSHAPQATLTDIDGEIGAALSEIQRRLAQRPPCGPVYLAGHSAGGQLVARWQQHPLADAVFPISGIFELEPLLSTYVNHRLQLTAAEIAALSPARHIPARLTPMTLFYGAQELPELIGQSEHYCQALRQQGLSVGLQAVDGANHYNVLDALFAADGALIHLLEQGEDGR</sequence>
<evidence type="ECO:0000313" key="4">
    <source>
        <dbReference type="Proteomes" id="UP000430368"/>
    </source>
</evidence>
<dbReference type="SUPFAM" id="SSF53474">
    <property type="entry name" value="alpha/beta-Hydrolases"/>
    <property type="match status" value="1"/>
</dbReference>
<accession>A0ABX6GRF5</accession>
<protein>
    <submittedName>
        <fullName evidence="3">Alpha/beta hydrolase</fullName>
    </submittedName>
</protein>
<keyword evidence="1 3" id="KW-0378">Hydrolase</keyword>